<organism evidence="5 6">
    <name type="scientific">Prosthecomicrobium pneumaticum</name>
    <dbReference type="NCBI Taxonomy" id="81895"/>
    <lineage>
        <taxon>Bacteria</taxon>
        <taxon>Pseudomonadati</taxon>
        <taxon>Pseudomonadota</taxon>
        <taxon>Alphaproteobacteria</taxon>
        <taxon>Hyphomicrobiales</taxon>
        <taxon>Kaistiaceae</taxon>
        <taxon>Prosthecomicrobium</taxon>
    </lineage>
</organism>
<evidence type="ECO:0000256" key="1">
    <source>
        <dbReference type="SAM" id="MobiDB-lite"/>
    </source>
</evidence>
<feature type="transmembrane region" description="Helical" evidence="2">
    <location>
        <begin position="267"/>
        <end position="284"/>
    </location>
</feature>
<dbReference type="InterPro" id="IPR043968">
    <property type="entry name" value="SGNH"/>
</dbReference>
<dbReference type="InterPro" id="IPR050879">
    <property type="entry name" value="Acyltransferase_3"/>
</dbReference>
<feature type="transmembrane region" description="Helical" evidence="2">
    <location>
        <begin position="304"/>
        <end position="322"/>
    </location>
</feature>
<gene>
    <name evidence="5" type="ORF">GGQ63_004257</name>
</gene>
<feature type="transmembrane region" description="Helical" evidence="2">
    <location>
        <begin position="12"/>
        <end position="45"/>
    </location>
</feature>
<accession>A0A7W9FR02</accession>
<feature type="transmembrane region" description="Helical" evidence="2">
    <location>
        <begin position="210"/>
        <end position="230"/>
    </location>
</feature>
<comment type="caution">
    <text evidence="5">The sequence shown here is derived from an EMBL/GenBank/DDBJ whole genome shotgun (WGS) entry which is preliminary data.</text>
</comment>
<evidence type="ECO:0000259" key="3">
    <source>
        <dbReference type="Pfam" id="PF01757"/>
    </source>
</evidence>
<keyword evidence="2" id="KW-1133">Transmembrane helix</keyword>
<dbReference type="GO" id="GO:0009103">
    <property type="term" value="P:lipopolysaccharide biosynthetic process"/>
    <property type="evidence" value="ECO:0007669"/>
    <property type="project" value="TreeGrafter"/>
</dbReference>
<sequence length="645" mass="72039">MDGLRAVAVIPVVLFHAGFGVFSGGFVGVDVFFVISGYLITGLILEQLEAGRFSIADFYERRARRILPALFLVVFVTAIFAWFILLPDELKGFGKSLIAVSFFVSNLLFGYEADFYFATAAELKPLLHTWSLAVEEQFYLFFPLVMIALWRFDRRRLPAALGLLAALSLGICLWRTMIDYEIDFFSGPTRAWELLAGALCVFAPRLPPRWWHDLLALLGLGAIVAAVFLFDDHILFPSVYTLVPVLGTVLVLLFAREGRLVARLLSLPPLVAIGLISYSAYLWHQPLIAFYREWSFPYLNTTEQGGLVVATFILGAASWFLVERPFRNRAFLSRRVIFIASAIPTALFAALGGVLVLGDGFAGRFAAISPIFSEMTYYREKHWEDYSLFVNRLGEMVYQFPREDTTNILVIGNSYAFDIAFALAQYKDLSVAYEGMTGHLCNEFILPGLNPNNKDYQEWKERCAANDYRFSNIPLKTDVVIVADNLFGRNQYADSAVYKAFLANLNAIRETFNGRVIVIKGRPQWDFGGYQIAVRLKTVSSATNAYLQGLLVRGYDELASIADYYRKFYALHHVEFGTLVTPLCTPAEGCRILGDDEVYYFDGDHLTKAGADLVGPYLRALALGQPTPPAAGKPPSNGPQGTSSR</sequence>
<feature type="transmembrane region" description="Helical" evidence="2">
    <location>
        <begin position="236"/>
        <end position="255"/>
    </location>
</feature>
<keyword evidence="2" id="KW-0812">Transmembrane</keyword>
<dbReference type="InterPro" id="IPR002656">
    <property type="entry name" value="Acyl_transf_3_dom"/>
</dbReference>
<feature type="transmembrane region" description="Helical" evidence="2">
    <location>
        <begin position="137"/>
        <end position="152"/>
    </location>
</feature>
<reference evidence="5 6" key="1">
    <citation type="submission" date="2020-08" db="EMBL/GenBank/DDBJ databases">
        <title>Genomic Encyclopedia of Type Strains, Phase IV (KMG-IV): sequencing the most valuable type-strain genomes for metagenomic binning, comparative biology and taxonomic classification.</title>
        <authorList>
            <person name="Goeker M."/>
        </authorList>
    </citation>
    <scope>NUCLEOTIDE SEQUENCE [LARGE SCALE GENOMIC DNA]</scope>
    <source>
        <strain evidence="5 6">DSM 16268</strain>
    </source>
</reference>
<protein>
    <submittedName>
        <fullName evidence="5">Peptidoglycan/LPS O-acetylase OafA/YrhL</fullName>
    </submittedName>
</protein>
<dbReference type="EMBL" id="JACHOO010000014">
    <property type="protein sequence ID" value="MBB5755156.1"/>
    <property type="molecule type" value="Genomic_DNA"/>
</dbReference>
<evidence type="ECO:0000256" key="2">
    <source>
        <dbReference type="SAM" id="Phobius"/>
    </source>
</evidence>
<dbReference type="PANTHER" id="PTHR23028:SF53">
    <property type="entry name" value="ACYL_TRANSF_3 DOMAIN-CONTAINING PROTEIN"/>
    <property type="match status" value="1"/>
</dbReference>
<evidence type="ECO:0000313" key="5">
    <source>
        <dbReference type="EMBL" id="MBB5755156.1"/>
    </source>
</evidence>
<dbReference type="Pfam" id="PF01757">
    <property type="entry name" value="Acyl_transf_3"/>
    <property type="match status" value="1"/>
</dbReference>
<dbReference type="RefSeq" id="WP_210308613.1">
    <property type="nucleotide sequence ID" value="NZ_JACHOO010000014.1"/>
</dbReference>
<feature type="transmembrane region" description="Helical" evidence="2">
    <location>
        <begin position="97"/>
        <end position="117"/>
    </location>
</feature>
<feature type="domain" description="Acyltransferase 3" evidence="3">
    <location>
        <begin position="1"/>
        <end position="315"/>
    </location>
</feature>
<keyword evidence="6" id="KW-1185">Reference proteome</keyword>
<feature type="transmembrane region" description="Helical" evidence="2">
    <location>
        <begin position="65"/>
        <end position="85"/>
    </location>
</feature>
<dbReference type="AlphaFoldDB" id="A0A7W9FR02"/>
<evidence type="ECO:0000259" key="4">
    <source>
        <dbReference type="Pfam" id="PF19040"/>
    </source>
</evidence>
<keyword evidence="2" id="KW-0472">Membrane</keyword>
<feature type="transmembrane region" description="Helical" evidence="2">
    <location>
        <begin position="159"/>
        <end position="178"/>
    </location>
</feature>
<dbReference type="PANTHER" id="PTHR23028">
    <property type="entry name" value="ACETYLTRANSFERASE"/>
    <property type="match status" value="1"/>
</dbReference>
<dbReference type="GO" id="GO:0016020">
    <property type="term" value="C:membrane"/>
    <property type="evidence" value="ECO:0007669"/>
    <property type="project" value="TreeGrafter"/>
</dbReference>
<dbReference type="GO" id="GO:0016747">
    <property type="term" value="F:acyltransferase activity, transferring groups other than amino-acyl groups"/>
    <property type="evidence" value="ECO:0007669"/>
    <property type="project" value="InterPro"/>
</dbReference>
<dbReference type="Proteomes" id="UP000523821">
    <property type="component" value="Unassembled WGS sequence"/>
</dbReference>
<name>A0A7W9FR02_9HYPH</name>
<proteinExistence type="predicted"/>
<evidence type="ECO:0000313" key="6">
    <source>
        <dbReference type="Proteomes" id="UP000523821"/>
    </source>
</evidence>
<feature type="transmembrane region" description="Helical" evidence="2">
    <location>
        <begin position="334"/>
        <end position="357"/>
    </location>
</feature>
<feature type="domain" description="SGNH" evidence="4">
    <location>
        <begin position="405"/>
        <end position="618"/>
    </location>
</feature>
<feature type="region of interest" description="Disordered" evidence="1">
    <location>
        <begin position="625"/>
        <end position="645"/>
    </location>
</feature>
<dbReference type="Pfam" id="PF19040">
    <property type="entry name" value="SGNH"/>
    <property type="match status" value="1"/>
</dbReference>